<sequence length="113" mass="12966">MADAEAAQFRIVKHAGRFNDGLRIEERLSHAHIDDIVHLAPDMFFYRRHLSGDLSRTQVAHKTGESRGAEGALQRTADLRRDACRQAVAVFHQHRFDRFAVPQLPKKFPRPIL</sequence>
<reference evidence="1" key="1">
    <citation type="submission" date="2019-08" db="EMBL/GenBank/DDBJ databases">
        <authorList>
            <person name="Kucharzyk K."/>
            <person name="Murdoch R.W."/>
            <person name="Higgins S."/>
            <person name="Loffler F."/>
        </authorList>
    </citation>
    <scope>NUCLEOTIDE SEQUENCE</scope>
</reference>
<evidence type="ECO:0000313" key="1">
    <source>
        <dbReference type="EMBL" id="MPN47571.1"/>
    </source>
</evidence>
<protein>
    <submittedName>
        <fullName evidence="1">Uncharacterized protein</fullName>
    </submittedName>
</protein>
<dbReference type="AlphaFoldDB" id="A0A645I8B5"/>
<gene>
    <name evidence="1" type="ORF">SDC9_195174</name>
</gene>
<accession>A0A645I8B5</accession>
<comment type="caution">
    <text evidence="1">The sequence shown here is derived from an EMBL/GenBank/DDBJ whole genome shotgun (WGS) entry which is preliminary data.</text>
</comment>
<organism evidence="1">
    <name type="scientific">bioreactor metagenome</name>
    <dbReference type="NCBI Taxonomy" id="1076179"/>
    <lineage>
        <taxon>unclassified sequences</taxon>
        <taxon>metagenomes</taxon>
        <taxon>ecological metagenomes</taxon>
    </lineage>
</organism>
<name>A0A645I8B5_9ZZZZ</name>
<dbReference type="EMBL" id="VSSQ01109176">
    <property type="protein sequence ID" value="MPN47571.1"/>
    <property type="molecule type" value="Genomic_DNA"/>
</dbReference>
<proteinExistence type="predicted"/>